<evidence type="ECO:0000259" key="2">
    <source>
        <dbReference type="Pfam" id="PF24672"/>
    </source>
</evidence>
<feature type="transmembrane region" description="Helical" evidence="1">
    <location>
        <begin position="316"/>
        <end position="336"/>
    </location>
</feature>
<protein>
    <recommendedName>
        <fullName evidence="6">4-amino-4-deoxy-L-arabinose transferase</fullName>
    </recommendedName>
</protein>
<feature type="transmembrane region" description="Helical" evidence="1">
    <location>
        <begin position="445"/>
        <end position="463"/>
    </location>
</feature>
<evidence type="ECO:0000313" key="5">
    <source>
        <dbReference type="Proteomes" id="UP000198838"/>
    </source>
</evidence>
<name>A0A1I0X193_9FIRM</name>
<feature type="transmembrane region" description="Helical" evidence="1">
    <location>
        <begin position="419"/>
        <end position="438"/>
    </location>
</feature>
<dbReference type="OrthoDB" id="909787at2"/>
<feature type="transmembrane region" description="Helical" evidence="1">
    <location>
        <begin position="107"/>
        <end position="134"/>
    </location>
</feature>
<sequence>MNKKNKVKEKEDIFKYPLYVNILVIFLAVFLGTLIACLFTFRFNLAENYHYFFDKDKLSAEFAGLNLLGSKMFWIRTLFAIIVMHYFLMHFICKVSYIYNWLFDKRYFVGAGIWAAATLLNLNGSSIGAWGNYLGIKATEPIYGVIRYIRSDEWAVFTPMIFSQSYGDAYSWFSNIIRGDLTDVFIIYALPVKNIMSIIFRPFLNGYMLFGNSLGMGFFWVGRIVCLYLVWLELFMLLTKKDKRLSAIGALFVAVSPQVQWWFAINGLVEMLIFGALAILLVNTIMKTTSKIIKFFCFLGLYICAGGYLLTLYPAWMVPLFYVFLGLMAYVIILNIKDYKISLFDIAGLAVTIVLFGVSMYYIYTVSGETIQTVLNTAYPGQRANSGGGGLNLLFNEGINLLSPFKSLESSVGSNVCEAATFFSAGPLGLAICIYNMYKKKKADPLVICLIIPYIIILAYCVVGFPEFLAKITLLSHSTSKRALLGLGLINVILMIKGAGEFETKLKLSHSQIISLALAALLTFLTGFAGFNLSLKMYVFIFVVYVLFVFTIININNYKTQAALFLTAVCFMLGGMINPINFGTADVTNTDLARSIREYDEKDSRWVSDISYLAGNYLIMQGASTINSTNVYPDLKRWEEFDKDGKYNEVYNRYAHIQIHIVDKAVSDDRFSLFQADCIDISLSVNELKKMKVNRILTNRDDLESLSNKKAKVKLLGECSNYYIYEID</sequence>
<feature type="transmembrane region" description="Helical" evidence="1">
    <location>
        <begin position="512"/>
        <end position="531"/>
    </location>
</feature>
<feature type="transmembrane region" description="Helical" evidence="1">
    <location>
        <begin position="245"/>
        <end position="263"/>
    </location>
</feature>
<keyword evidence="1" id="KW-1133">Transmembrane helix</keyword>
<keyword evidence="1" id="KW-0472">Membrane</keyword>
<evidence type="ECO:0000256" key="1">
    <source>
        <dbReference type="SAM" id="Phobius"/>
    </source>
</evidence>
<dbReference type="EMBL" id="FOJY01000005">
    <property type="protein sequence ID" value="SFA94170.1"/>
    <property type="molecule type" value="Genomic_DNA"/>
</dbReference>
<dbReference type="Proteomes" id="UP000198838">
    <property type="component" value="Unassembled WGS sequence"/>
</dbReference>
<feature type="transmembrane region" description="Helical" evidence="1">
    <location>
        <begin position="537"/>
        <end position="555"/>
    </location>
</feature>
<feature type="transmembrane region" description="Helical" evidence="1">
    <location>
        <begin position="292"/>
        <end position="310"/>
    </location>
</feature>
<accession>A0A1I0X193</accession>
<dbReference type="AlphaFoldDB" id="A0A1I0X193"/>
<evidence type="ECO:0000259" key="3">
    <source>
        <dbReference type="Pfam" id="PF24677"/>
    </source>
</evidence>
<gene>
    <name evidence="4" type="ORF">SAMN05216249_105103</name>
</gene>
<feature type="transmembrane region" description="Helical" evidence="1">
    <location>
        <begin position="343"/>
        <end position="364"/>
    </location>
</feature>
<feature type="transmembrane region" description="Helical" evidence="1">
    <location>
        <begin position="216"/>
        <end position="238"/>
    </location>
</feature>
<feature type="transmembrane region" description="Helical" evidence="1">
    <location>
        <begin position="20"/>
        <end position="41"/>
    </location>
</feature>
<feature type="domain" description="DUF7657" evidence="3">
    <location>
        <begin position="106"/>
        <end position="496"/>
    </location>
</feature>
<proteinExistence type="predicted"/>
<organism evidence="4 5">
    <name type="scientific">Acetitomaculum ruminis DSM 5522</name>
    <dbReference type="NCBI Taxonomy" id="1120918"/>
    <lineage>
        <taxon>Bacteria</taxon>
        <taxon>Bacillati</taxon>
        <taxon>Bacillota</taxon>
        <taxon>Clostridia</taxon>
        <taxon>Lachnospirales</taxon>
        <taxon>Lachnospiraceae</taxon>
        <taxon>Acetitomaculum</taxon>
    </lineage>
</organism>
<keyword evidence="5" id="KW-1185">Reference proteome</keyword>
<feature type="transmembrane region" description="Helical" evidence="1">
    <location>
        <begin position="483"/>
        <end position="500"/>
    </location>
</feature>
<evidence type="ECO:0000313" key="4">
    <source>
        <dbReference type="EMBL" id="SFA94170.1"/>
    </source>
</evidence>
<dbReference type="Pfam" id="PF24672">
    <property type="entry name" value="DUF7654"/>
    <property type="match status" value="1"/>
</dbReference>
<dbReference type="InterPro" id="IPR056074">
    <property type="entry name" value="DUF7657"/>
</dbReference>
<evidence type="ECO:0008006" key="6">
    <source>
        <dbReference type="Google" id="ProtNLM"/>
    </source>
</evidence>
<feature type="transmembrane region" description="Helical" evidence="1">
    <location>
        <begin position="269"/>
        <end position="285"/>
    </location>
</feature>
<reference evidence="4 5" key="1">
    <citation type="submission" date="2016-10" db="EMBL/GenBank/DDBJ databases">
        <authorList>
            <person name="de Groot N.N."/>
        </authorList>
    </citation>
    <scope>NUCLEOTIDE SEQUENCE [LARGE SCALE GENOMIC DNA]</scope>
    <source>
        <strain evidence="4 5">DSM 5522</strain>
    </source>
</reference>
<dbReference type="Pfam" id="PF24677">
    <property type="entry name" value="DUF7657"/>
    <property type="match status" value="1"/>
</dbReference>
<feature type="transmembrane region" description="Helical" evidence="1">
    <location>
        <begin position="562"/>
        <end position="580"/>
    </location>
</feature>
<feature type="transmembrane region" description="Helical" evidence="1">
    <location>
        <begin position="73"/>
        <end position="95"/>
    </location>
</feature>
<feature type="domain" description="DUF7654" evidence="2">
    <location>
        <begin position="586"/>
        <end position="727"/>
    </location>
</feature>
<dbReference type="InterPro" id="IPR056071">
    <property type="entry name" value="DUF7654"/>
</dbReference>
<dbReference type="RefSeq" id="WP_092871207.1">
    <property type="nucleotide sequence ID" value="NZ_FOJY01000005.1"/>
</dbReference>
<keyword evidence="1" id="KW-0812">Transmembrane</keyword>